<name>A0AB39KTW7_9CAUL</name>
<gene>
    <name evidence="3" type="ORF">ABOZ73_01290</name>
</gene>
<organism evidence="3">
    <name type="scientific">Caulobacter sp. 73W</name>
    <dbReference type="NCBI Taxonomy" id="3161137"/>
    <lineage>
        <taxon>Bacteria</taxon>
        <taxon>Pseudomonadati</taxon>
        <taxon>Pseudomonadota</taxon>
        <taxon>Alphaproteobacteria</taxon>
        <taxon>Caulobacterales</taxon>
        <taxon>Caulobacteraceae</taxon>
        <taxon>Caulobacter</taxon>
    </lineage>
</organism>
<dbReference type="Gene3D" id="3.30.10.10">
    <property type="entry name" value="Trypsin Inhibitor V, subunit A"/>
    <property type="match status" value="1"/>
</dbReference>
<proteinExistence type="predicted"/>
<dbReference type="EMBL" id="CP158375">
    <property type="protein sequence ID" value="XDO97089.1"/>
    <property type="molecule type" value="Genomic_DNA"/>
</dbReference>
<dbReference type="RefSeq" id="WP_369060070.1">
    <property type="nucleotide sequence ID" value="NZ_CP158375.1"/>
</dbReference>
<protein>
    <submittedName>
        <fullName evidence="3">Peptidase inhibitor I78</fullName>
    </submittedName>
</protein>
<accession>A0AB39KTW7</accession>
<feature type="compositionally biased region" description="Pro residues" evidence="1">
    <location>
        <begin position="23"/>
        <end position="33"/>
    </location>
</feature>
<reference evidence="3" key="1">
    <citation type="submission" date="2024-06" db="EMBL/GenBank/DDBJ databases">
        <title>Caulobacter inopinatus, sp. nov.</title>
        <authorList>
            <person name="Donachie S.P."/>
        </authorList>
    </citation>
    <scope>NUCLEOTIDE SEQUENCE</scope>
    <source>
        <strain evidence="3">73W</strain>
    </source>
</reference>
<feature type="signal peptide" evidence="2">
    <location>
        <begin position="1"/>
        <end position="25"/>
    </location>
</feature>
<evidence type="ECO:0000313" key="3">
    <source>
        <dbReference type="EMBL" id="XDO97089.1"/>
    </source>
</evidence>
<keyword evidence="2" id="KW-0732">Signal</keyword>
<feature type="chain" id="PRO_5044256911" evidence="2">
    <location>
        <begin position="26"/>
        <end position="112"/>
    </location>
</feature>
<sequence>MKRIIIATTAAIVLAAACTTTPEPAPPPPPETPTAPADAILPPPPPKPKDTCGADELQYLIGKKKTEIPVPNDPSRRRVACTTCPVTMDFREDRVNILFDADTGVIKEVKCG</sequence>
<feature type="region of interest" description="Disordered" evidence="1">
    <location>
        <begin position="19"/>
        <end position="53"/>
    </location>
</feature>
<evidence type="ECO:0000256" key="2">
    <source>
        <dbReference type="SAM" id="SignalP"/>
    </source>
</evidence>
<dbReference type="PROSITE" id="PS51257">
    <property type="entry name" value="PROKAR_LIPOPROTEIN"/>
    <property type="match status" value="1"/>
</dbReference>
<evidence type="ECO:0000256" key="1">
    <source>
        <dbReference type="SAM" id="MobiDB-lite"/>
    </source>
</evidence>
<dbReference type="AlphaFoldDB" id="A0AB39KTW7"/>